<comment type="caution">
    <text evidence="1">The sequence shown here is derived from an EMBL/GenBank/DDBJ whole genome shotgun (WGS) entry which is preliminary data.</text>
</comment>
<dbReference type="InterPro" id="IPR036034">
    <property type="entry name" value="PDZ_sf"/>
</dbReference>
<dbReference type="Proteomes" id="UP001221686">
    <property type="component" value="Unassembled WGS sequence"/>
</dbReference>
<dbReference type="RefSeq" id="WP_272086751.1">
    <property type="nucleotide sequence ID" value="NZ_JAQNDL010000001.1"/>
</dbReference>
<protein>
    <submittedName>
        <fullName evidence="1">PDZ domain-containing protein</fullName>
    </submittedName>
</protein>
<dbReference type="EMBL" id="JAQNDL010000001">
    <property type="protein sequence ID" value="MDC0718272.1"/>
    <property type="molecule type" value="Genomic_DNA"/>
</dbReference>
<proteinExistence type="predicted"/>
<keyword evidence="2" id="KW-1185">Reference proteome</keyword>
<evidence type="ECO:0000313" key="1">
    <source>
        <dbReference type="EMBL" id="MDC0718272.1"/>
    </source>
</evidence>
<dbReference type="Gene3D" id="2.30.42.10">
    <property type="match status" value="1"/>
</dbReference>
<organism evidence="1 2">
    <name type="scientific">Nannocystis bainbridge</name>
    <dbReference type="NCBI Taxonomy" id="2995303"/>
    <lineage>
        <taxon>Bacteria</taxon>
        <taxon>Pseudomonadati</taxon>
        <taxon>Myxococcota</taxon>
        <taxon>Polyangia</taxon>
        <taxon>Nannocystales</taxon>
        <taxon>Nannocystaceae</taxon>
        <taxon>Nannocystis</taxon>
    </lineage>
</organism>
<reference evidence="1 2" key="1">
    <citation type="submission" date="2022-11" db="EMBL/GenBank/DDBJ databases">
        <title>Minimal conservation of predation-associated metabolite biosynthetic gene clusters underscores biosynthetic potential of Myxococcota including descriptions for ten novel species: Archangium lansinium sp. nov., Myxococcus landrumus sp. nov., Nannocystis bai.</title>
        <authorList>
            <person name="Ahearne A."/>
            <person name="Stevens C."/>
            <person name="Dowd S."/>
        </authorList>
    </citation>
    <scope>NUCLEOTIDE SEQUENCE [LARGE SCALE GENOMIC DNA]</scope>
    <source>
        <strain evidence="1 2">BB15-2</strain>
    </source>
</reference>
<sequence length="315" mass="34409">MLAVSLSAVAACDGAGSSPPTVEVTSDQLKPGGVFITYVNGCEKGCDQLGRGDLVLELNGQPVSTAKDLRVSQIATGQPVKLKVQKKGGQVVEVEIVATPSEKLPPIKEAPPFWSVGAAELDKAPLWARRNLYGHASLMAMLVNMDGGITDGRQLVGKKRLMLFWDWATREEQAQAANMLRVLQMARDDLQNSGVEIMFTHIQFPSNTRVAPMNDSGLRQWQKTSGLPDKGTLPTYRFPNATEYQPSRELGLEGATTYQQYLRQPPAIVLLDEDGIVRWHSEGIQTPPAGDELAGKGKDDQWTIIQAIEFAKKEL</sequence>
<evidence type="ECO:0000313" key="2">
    <source>
        <dbReference type="Proteomes" id="UP001221686"/>
    </source>
</evidence>
<name>A0ABT5DXC9_9BACT</name>
<accession>A0ABT5DXC9</accession>
<dbReference type="SUPFAM" id="SSF50156">
    <property type="entry name" value="PDZ domain-like"/>
    <property type="match status" value="1"/>
</dbReference>
<gene>
    <name evidence="1" type="ORF">POL25_15295</name>
</gene>